<gene>
    <name evidence="2" type="ORF">BOTBODRAFT_38609</name>
</gene>
<protein>
    <submittedName>
        <fullName evidence="2">Uncharacterized protein</fullName>
    </submittedName>
</protein>
<evidence type="ECO:0000256" key="1">
    <source>
        <dbReference type="SAM" id="MobiDB-lite"/>
    </source>
</evidence>
<name>A0A067M7Z8_BOTB1</name>
<keyword evidence="3" id="KW-1185">Reference proteome</keyword>
<accession>A0A067M7Z8</accession>
<evidence type="ECO:0000313" key="3">
    <source>
        <dbReference type="Proteomes" id="UP000027195"/>
    </source>
</evidence>
<dbReference type="EMBL" id="KL198102">
    <property type="protein sequence ID" value="KDQ07711.1"/>
    <property type="molecule type" value="Genomic_DNA"/>
</dbReference>
<dbReference type="InParanoid" id="A0A067M7Z8"/>
<feature type="region of interest" description="Disordered" evidence="1">
    <location>
        <begin position="70"/>
        <end position="94"/>
    </location>
</feature>
<evidence type="ECO:0000313" key="2">
    <source>
        <dbReference type="EMBL" id="KDQ07711.1"/>
    </source>
</evidence>
<dbReference type="HOGENOM" id="CLU_2385871_0_0_1"/>
<organism evidence="2 3">
    <name type="scientific">Botryobasidium botryosum (strain FD-172 SS1)</name>
    <dbReference type="NCBI Taxonomy" id="930990"/>
    <lineage>
        <taxon>Eukaryota</taxon>
        <taxon>Fungi</taxon>
        <taxon>Dikarya</taxon>
        <taxon>Basidiomycota</taxon>
        <taxon>Agaricomycotina</taxon>
        <taxon>Agaricomycetes</taxon>
        <taxon>Cantharellales</taxon>
        <taxon>Botryobasidiaceae</taxon>
        <taxon>Botryobasidium</taxon>
    </lineage>
</organism>
<dbReference type="AlphaFoldDB" id="A0A067M7Z8"/>
<reference evidence="3" key="1">
    <citation type="journal article" date="2014" name="Proc. Natl. Acad. Sci. U.S.A.">
        <title>Extensive sampling of basidiomycete genomes demonstrates inadequacy of the white-rot/brown-rot paradigm for wood decay fungi.</title>
        <authorList>
            <person name="Riley R."/>
            <person name="Salamov A.A."/>
            <person name="Brown D.W."/>
            <person name="Nagy L.G."/>
            <person name="Floudas D."/>
            <person name="Held B.W."/>
            <person name="Levasseur A."/>
            <person name="Lombard V."/>
            <person name="Morin E."/>
            <person name="Otillar R."/>
            <person name="Lindquist E.A."/>
            <person name="Sun H."/>
            <person name="LaButti K.M."/>
            <person name="Schmutz J."/>
            <person name="Jabbour D."/>
            <person name="Luo H."/>
            <person name="Baker S.E."/>
            <person name="Pisabarro A.G."/>
            <person name="Walton J.D."/>
            <person name="Blanchette R.A."/>
            <person name="Henrissat B."/>
            <person name="Martin F."/>
            <person name="Cullen D."/>
            <person name="Hibbett D.S."/>
            <person name="Grigoriev I.V."/>
        </authorList>
    </citation>
    <scope>NUCLEOTIDE SEQUENCE [LARGE SCALE GENOMIC DNA]</scope>
    <source>
        <strain evidence="3">FD-172 SS1</strain>
    </source>
</reference>
<proteinExistence type="predicted"/>
<sequence length="94" mass="10253">MVSRLPASNQAYRFMHVGALQDERARWEKAESEGEGDESGPLATLNMYRCKEKTGRNGVLQGVLRAMARQAGSGKRLASDDEDEGVGRKKVKGG</sequence>
<dbReference type="Proteomes" id="UP000027195">
    <property type="component" value="Unassembled WGS sequence"/>
</dbReference>